<sequence>MSEDSVPAADDIAAVRARHLRWLWGWDKEPDPGHWDFRAIQGSHYDWDLDTLRLYDDMDPEHRTVRSARAYQEIWEPTFNSLRSAVHRLEDRPEIVRSGDLAVSRLVFIARLTVAEGSVVDIRTHNTLIWQRLGDDWKIVGDHTSSRRIPADEADLLLTTLPGARDDTSLKEDDHGNR</sequence>
<comment type="caution">
    <text evidence="1">The sequence shown here is derived from an EMBL/GenBank/DDBJ whole genome shotgun (WGS) entry which is preliminary data.</text>
</comment>
<organism evidence="1 2">
    <name type="scientific">Actinoplanes auranticolor</name>
    <dbReference type="NCBI Taxonomy" id="47988"/>
    <lineage>
        <taxon>Bacteria</taxon>
        <taxon>Bacillati</taxon>
        <taxon>Actinomycetota</taxon>
        <taxon>Actinomycetes</taxon>
        <taxon>Micromonosporales</taxon>
        <taxon>Micromonosporaceae</taxon>
        <taxon>Actinoplanes</taxon>
    </lineage>
</organism>
<dbReference type="AlphaFoldDB" id="A0A919S5T7"/>
<keyword evidence="2" id="KW-1185">Reference proteome</keyword>
<gene>
    <name evidence="1" type="ORF">Aau02nite_21310</name>
</gene>
<dbReference type="InterPro" id="IPR032710">
    <property type="entry name" value="NTF2-like_dom_sf"/>
</dbReference>
<protein>
    <recommendedName>
        <fullName evidence="3">SnoaL-like protein</fullName>
    </recommendedName>
</protein>
<dbReference type="Gene3D" id="3.10.450.50">
    <property type="match status" value="1"/>
</dbReference>
<proteinExistence type="predicted"/>
<dbReference type="SUPFAM" id="SSF54427">
    <property type="entry name" value="NTF2-like"/>
    <property type="match status" value="1"/>
</dbReference>
<dbReference type="EMBL" id="BOQL01000018">
    <property type="protein sequence ID" value="GIM66024.1"/>
    <property type="molecule type" value="Genomic_DNA"/>
</dbReference>
<reference evidence="1" key="1">
    <citation type="submission" date="2021-03" db="EMBL/GenBank/DDBJ databases">
        <title>Whole genome shotgun sequence of Actinoplanes auranticolor NBRC 12245.</title>
        <authorList>
            <person name="Komaki H."/>
            <person name="Tamura T."/>
        </authorList>
    </citation>
    <scope>NUCLEOTIDE SEQUENCE</scope>
    <source>
        <strain evidence="1">NBRC 12245</strain>
    </source>
</reference>
<name>A0A919S5T7_9ACTN</name>
<dbReference type="Proteomes" id="UP000681340">
    <property type="component" value="Unassembled WGS sequence"/>
</dbReference>
<dbReference type="RefSeq" id="WP_212988170.1">
    <property type="nucleotide sequence ID" value="NZ_BAABEA010000009.1"/>
</dbReference>
<evidence type="ECO:0000313" key="1">
    <source>
        <dbReference type="EMBL" id="GIM66024.1"/>
    </source>
</evidence>
<evidence type="ECO:0008006" key="3">
    <source>
        <dbReference type="Google" id="ProtNLM"/>
    </source>
</evidence>
<evidence type="ECO:0000313" key="2">
    <source>
        <dbReference type="Proteomes" id="UP000681340"/>
    </source>
</evidence>
<accession>A0A919S5T7</accession>